<name>A0A427B1A3_ENSVE</name>
<dbReference type="GO" id="GO:0042651">
    <property type="term" value="C:thylakoid membrane"/>
    <property type="evidence" value="ECO:0007669"/>
    <property type="project" value="TreeGrafter"/>
</dbReference>
<feature type="non-terminal residue" evidence="1">
    <location>
        <position position="1"/>
    </location>
</feature>
<dbReference type="PANTHER" id="PTHR33917">
    <property type="entry name" value="PROTEIN EXECUTER 1, CHLOROPLASTIC"/>
    <property type="match status" value="1"/>
</dbReference>
<evidence type="ECO:0000313" key="1">
    <source>
        <dbReference type="EMBL" id="RRT82293.1"/>
    </source>
</evidence>
<proteinExistence type="predicted"/>
<gene>
    <name evidence="1" type="ORF">B296_00020333</name>
</gene>
<dbReference type="GO" id="GO:0010343">
    <property type="term" value="P:singlet oxygen-mediated programmed cell death"/>
    <property type="evidence" value="ECO:0007669"/>
    <property type="project" value="InterPro"/>
</dbReference>
<evidence type="ECO:0000313" key="2">
    <source>
        <dbReference type="Proteomes" id="UP000287651"/>
    </source>
</evidence>
<protein>
    <submittedName>
        <fullName evidence="1">Uncharacterized protein</fullName>
    </submittedName>
</protein>
<reference evidence="1 2" key="1">
    <citation type="journal article" date="2014" name="Agronomy (Basel)">
        <title>A Draft Genome Sequence for Ensete ventricosum, the Drought-Tolerant Tree Against Hunger.</title>
        <authorList>
            <person name="Harrison J."/>
            <person name="Moore K.A."/>
            <person name="Paszkiewicz K."/>
            <person name="Jones T."/>
            <person name="Grant M."/>
            <person name="Ambacheew D."/>
            <person name="Muzemil S."/>
            <person name="Studholme D.J."/>
        </authorList>
    </citation>
    <scope>NUCLEOTIDE SEQUENCE [LARGE SCALE GENOMIC DNA]</scope>
</reference>
<dbReference type="PANTHER" id="PTHR33917:SF3">
    <property type="entry name" value="PROTEIN EXECUTER 1, CHLOROPLASTIC"/>
    <property type="match status" value="1"/>
</dbReference>
<dbReference type="AlphaFoldDB" id="A0A427B1A3"/>
<dbReference type="EMBL" id="AMZH03000723">
    <property type="protein sequence ID" value="RRT82293.1"/>
    <property type="molecule type" value="Genomic_DNA"/>
</dbReference>
<dbReference type="Proteomes" id="UP000287651">
    <property type="component" value="Unassembled WGS sequence"/>
</dbReference>
<accession>A0A427B1A3</accession>
<comment type="caution">
    <text evidence="1">The sequence shown here is derived from an EMBL/GenBank/DDBJ whole genome shotgun (WGS) entry which is preliminary data.</text>
</comment>
<sequence length="111" mass="12161">CLNLFEHDTVGIILIVPFPVMALFQSQLNDAIAKEAYEDAVKLKLAIAGATENDIVGTAISTMNVGWWSGFSEDGADPYGRIIHISAEYGRYVARSYSPRCITCFQTCLVP</sequence>
<dbReference type="InterPro" id="IPR044680">
    <property type="entry name" value="EX1/2"/>
</dbReference>
<organism evidence="1 2">
    <name type="scientific">Ensete ventricosum</name>
    <name type="common">Abyssinian banana</name>
    <name type="synonym">Musa ensete</name>
    <dbReference type="NCBI Taxonomy" id="4639"/>
    <lineage>
        <taxon>Eukaryota</taxon>
        <taxon>Viridiplantae</taxon>
        <taxon>Streptophyta</taxon>
        <taxon>Embryophyta</taxon>
        <taxon>Tracheophyta</taxon>
        <taxon>Spermatophyta</taxon>
        <taxon>Magnoliopsida</taxon>
        <taxon>Liliopsida</taxon>
        <taxon>Zingiberales</taxon>
        <taxon>Musaceae</taxon>
        <taxon>Ensete</taxon>
    </lineage>
</organism>